<dbReference type="EMBL" id="MU006746">
    <property type="protein sequence ID" value="KAF2622243.1"/>
    <property type="molecule type" value="Genomic_DNA"/>
</dbReference>
<sequence length="169" mass="19140">MADMYDCHSAADATSYTTQRNQVESRLLRLTAAECNAIFAFALNTASLQPTQTDSLQVVKIGHALNQICAQIRKETQQFLDLYSRLHMINPVRTRQILSVIRAQERAKLLALELGSAYCEYIGRRSFPKMDKGALARTFPNVERIVLLHHSEEWEDRQLVSSSEVSVQA</sequence>
<proteinExistence type="predicted"/>
<organism evidence="1 2">
    <name type="scientific">Macroventuria anomochaeta</name>
    <dbReference type="NCBI Taxonomy" id="301207"/>
    <lineage>
        <taxon>Eukaryota</taxon>
        <taxon>Fungi</taxon>
        <taxon>Dikarya</taxon>
        <taxon>Ascomycota</taxon>
        <taxon>Pezizomycotina</taxon>
        <taxon>Dothideomycetes</taxon>
        <taxon>Pleosporomycetidae</taxon>
        <taxon>Pleosporales</taxon>
        <taxon>Pleosporineae</taxon>
        <taxon>Didymellaceae</taxon>
        <taxon>Macroventuria</taxon>
    </lineage>
</organism>
<evidence type="ECO:0000313" key="1">
    <source>
        <dbReference type="EMBL" id="KAF2622243.1"/>
    </source>
</evidence>
<name>A0ACB6RKI5_9PLEO</name>
<dbReference type="Proteomes" id="UP000799754">
    <property type="component" value="Unassembled WGS sequence"/>
</dbReference>
<evidence type="ECO:0000313" key="2">
    <source>
        <dbReference type="Proteomes" id="UP000799754"/>
    </source>
</evidence>
<gene>
    <name evidence="1" type="ORF">BU25DRAFT_463004</name>
</gene>
<accession>A0ACB6RKI5</accession>
<comment type="caution">
    <text evidence="1">The sequence shown here is derived from an EMBL/GenBank/DDBJ whole genome shotgun (WGS) entry which is preliminary data.</text>
</comment>
<keyword evidence="2" id="KW-1185">Reference proteome</keyword>
<protein>
    <submittedName>
        <fullName evidence="1">Uncharacterized protein</fullName>
    </submittedName>
</protein>
<reference evidence="1" key="1">
    <citation type="journal article" date="2020" name="Stud. Mycol.">
        <title>101 Dothideomycetes genomes: a test case for predicting lifestyles and emergence of pathogens.</title>
        <authorList>
            <person name="Haridas S."/>
            <person name="Albert R."/>
            <person name="Binder M."/>
            <person name="Bloem J."/>
            <person name="Labutti K."/>
            <person name="Salamov A."/>
            <person name="Andreopoulos B."/>
            <person name="Baker S."/>
            <person name="Barry K."/>
            <person name="Bills G."/>
            <person name="Bluhm B."/>
            <person name="Cannon C."/>
            <person name="Castanera R."/>
            <person name="Culley D."/>
            <person name="Daum C."/>
            <person name="Ezra D."/>
            <person name="Gonzalez J."/>
            <person name="Henrissat B."/>
            <person name="Kuo A."/>
            <person name="Liang C."/>
            <person name="Lipzen A."/>
            <person name="Lutzoni F."/>
            <person name="Magnuson J."/>
            <person name="Mondo S."/>
            <person name="Nolan M."/>
            <person name="Ohm R."/>
            <person name="Pangilinan J."/>
            <person name="Park H.-J."/>
            <person name="Ramirez L."/>
            <person name="Alfaro M."/>
            <person name="Sun H."/>
            <person name="Tritt A."/>
            <person name="Yoshinaga Y."/>
            <person name="Zwiers L.-H."/>
            <person name="Turgeon B."/>
            <person name="Goodwin S."/>
            <person name="Spatafora J."/>
            <person name="Crous P."/>
            <person name="Grigoriev I."/>
        </authorList>
    </citation>
    <scope>NUCLEOTIDE SEQUENCE</scope>
    <source>
        <strain evidence="1">CBS 525.71</strain>
    </source>
</reference>